<protein>
    <submittedName>
        <fullName evidence="1">Uncharacterized protein</fullName>
    </submittedName>
</protein>
<name>A0A0S4JN69_BODSA</name>
<keyword evidence="2" id="KW-1185">Reference proteome</keyword>
<accession>A0A0S4JN69</accession>
<dbReference type="VEuPathDB" id="TriTrypDB:BSAL_33625"/>
<proteinExistence type="predicted"/>
<organism evidence="1 2">
    <name type="scientific">Bodo saltans</name>
    <name type="common">Flagellated protozoan</name>
    <dbReference type="NCBI Taxonomy" id="75058"/>
    <lineage>
        <taxon>Eukaryota</taxon>
        <taxon>Discoba</taxon>
        <taxon>Euglenozoa</taxon>
        <taxon>Kinetoplastea</taxon>
        <taxon>Metakinetoplastina</taxon>
        <taxon>Eubodonida</taxon>
        <taxon>Bodonidae</taxon>
        <taxon>Bodo</taxon>
    </lineage>
</organism>
<evidence type="ECO:0000313" key="1">
    <source>
        <dbReference type="EMBL" id="CUG91699.1"/>
    </source>
</evidence>
<dbReference type="AlphaFoldDB" id="A0A0S4JN69"/>
<sequence>MRRGRFASNFVGKWLRRAAAPAGKVRSAAVNDDALLPGPPLLLPCCCGLVSRSRGLRCPSELERVLSSMEKITIEAAQVIGINELGKLGAVKRTVNFVDHFIANYGAVLHQHREMLEILCRYGRCVTFFGAAGNDLLITIAGPHDGILEVAGIQRVRSLRLGTGTSWRPYHRAFEVYSVENG</sequence>
<dbReference type="Proteomes" id="UP000051952">
    <property type="component" value="Unassembled WGS sequence"/>
</dbReference>
<dbReference type="EMBL" id="CYKH01001959">
    <property type="protein sequence ID" value="CUG91699.1"/>
    <property type="molecule type" value="Genomic_DNA"/>
</dbReference>
<evidence type="ECO:0000313" key="2">
    <source>
        <dbReference type="Proteomes" id="UP000051952"/>
    </source>
</evidence>
<gene>
    <name evidence="1" type="ORF">BSAL_33625</name>
</gene>
<reference evidence="2" key="1">
    <citation type="submission" date="2015-09" db="EMBL/GenBank/DDBJ databases">
        <authorList>
            <consortium name="Pathogen Informatics"/>
        </authorList>
    </citation>
    <scope>NUCLEOTIDE SEQUENCE [LARGE SCALE GENOMIC DNA]</scope>
    <source>
        <strain evidence="2">Lake Konstanz</strain>
    </source>
</reference>
<feature type="non-terminal residue" evidence="1">
    <location>
        <position position="182"/>
    </location>
</feature>